<evidence type="ECO:0000256" key="8">
    <source>
        <dbReference type="SAM" id="Phobius"/>
    </source>
</evidence>
<evidence type="ECO:0000256" key="7">
    <source>
        <dbReference type="ARBA" id="ARBA00023136"/>
    </source>
</evidence>
<keyword evidence="5" id="KW-0965">Cell junction</keyword>
<sequence length="212" mass="24014">MTADFEFKDTEKTPMAPTVSIEQITIVRPIKVVALLCAVIGLFMNCLSVGSTTWFQTDFGRDGLWQTCKFIDEDAIECRTVKPTDWLEASRVLFVIGMVICFLSIVITSLGVTTDLFHRKEKYYIAGMTCMVLAALSEMICLIIHPVKYNEEMEKNVVELSWGMGWAYGLGWIAAILMTVGAVILYIDKNADELIYRERTNYNDSIEESYDP</sequence>
<dbReference type="Gene3D" id="1.20.140.150">
    <property type="match status" value="1"/>
</dbReference>
<keyword evidence="10" id="KW-1185">Reference proteome</keyword>
<comment type="similarity">
    <text evidence="3">Belongs to the TMEM47 family.</text>
</comment>
<dbReference type="AlphaFoldDB" id="A0A8S3Q7P7"/>
<accession>A0A8S3Q7P7</accession>
<dbReference type="PANTHER" id="PTHR14399">
    <property type="entry name" value="P53-INDUCED PROTEIN RELATED"/>
    <property type="match status" value="1"/>
</dbReference>
<feature type="transmembrane region" description="Helical" evidence="8">
    <location>
        <begin position="92"/>
        <end position="112"/>
    </location>
</feature>
<organism evidence="9 10">
    <name type="scientific">Mytilus edulis</name>
    <name type="common">Blue mussel</name>
    <dbReference type="NCBI Taxonomy" id="6550"/>
    <lineage>
        <taxon>Eukaryota</taxon>
        <taxon>Metazoa</taxon>
        <taxon>Spiralia</taxon>
        <taxon>Lophotrochozoa</taxon>
        <taxon>Mollusca</taxon>
        <taxon>Bivalvia</taxon>
        <taxon>Autobranchia</taxon>
        <taxon>Pteriomorphia</taxon>
        <taxon>Mytilida</taxon>
        <taxon>Mytiloidea</taxon>
        <taxon>Mytilidae</taxon>
        <taxon>Mytilinae</taxon>
        <taxon>Mytilus</taxon>
    </lineage>
</organism>
<proteinExistence type="inferred from homology"/>
<dbReference type="EMBL" id="CAJPWZ010000365">
    <property type="protein sequence ID" value="CAG2191506.1"/>
    <property type="molecule type" value="Genomic_DNA"/>
</dbReference>
<evidence type="ECO:0000256" key="1">
    <source>
        <dbReference type="ARBA" id="ARBA00004141"/>
    </source>
</evidence>
<feature type="transmembrane region" description="Helical" evidence="8">
    <location>
        <begin position="165"/>
        <end position="187"/>
    </location>
</feature>
<keyword evidence="6 8" id="KW-1133">Transmembrane helix</keyword>
<dbReference type="InterPro" id="IPR004031">
    <property type="entry name" value="PMP22/EMP/MP20/Claudin"/>
</dbReference>
<protein>
    <submittedName>
        <fullName evidence="9">Uncharacterized protein</fullName>
    </submittedName>
</protein>
<evidence type="ECO:0000256" key="5">
    <source>
        <dbReference type="ARBA" id="ARBA00022949"/>
    </source>
</evidence>
<feature type="transmembrane region" description="Helical" evidence="8">
    <location>
        <begin position="124"/>
        <end position="145"/>
    </location>
</feature>
<dbReference type="OrthoDB" id="8655982at2759"/>
<keyword evidence="4 8" id="KW-0812">Transmembrane</keyword>
<evidence type="ECO:0000256" key="3">
    <source>
        <dbReference type="ARBA" id="ARBA00008691"/>
    </source>
</evidence>
<dbReference type="GO" id="GO:0016020">
    <property type="term" value="C:membrane"/>
    <property type="evidence" value="ECO:0007669"/>
    <property type="project" value="UniProtKB-SubCell"/>
</dbReference>
<evidence type="ECO:0000256" key="4">
    <source>
        <dbReference type="ARBA" id="ARBA00022692"/>
    </source>
</evidence>
<evidence type="ECO:0000256" key="2">
    <source>
        <dbReference type="ARBA" id="ARBA00004282"/>
    </source>
</evidence>
<dbReference type="InterPro" id="IPR015664">
    <property type="entry name" value="P53_induced"/>
</dbReference>
<dbReference type="GO" id="GO:0005911">
    <property type="term" value="C:cell-cell junction"/>
    <property type="evidence" value="ECO:0007669"/>
    <property type="project" value="TreeGrafter"/>
</dbReference>
<evidence type="ECO:0000313" key="10">
    <source>
        <dbReference type="Proteomes" id="UP000683360"/>
    </source>
</evidence>
<evidence type="ECO:0000313" key="9">
    <source>
        <dbReference type="EMBL" id="CAG2191506.1"/>
    </source>
</evidence>
<dbReference type="Proteomes" id="UP000683360">
    <property type="component" value="Unassembled WGS sequence"/>
</dbReference>
<comment type="caution">
    <text evidence="9">The sequence shown here is derived from an EMBL/GenBank/DDBJ whole genome shotgun (WGS) entry which is preliminary data.</text>
</comment>
<evidence type="ECO:0000256" key="6">
    <source>
        <dbReference type="ARBA" id="ARBA00022989"/>
    </source>
</evidence>
<dbReference type="PANTHER" id="PTHR14399:SF5">
    <property type="entry name" value="CELL JUNCTION PROTEIN VAB-9"/>
    <property type="match status" value="1"/>
</dbReference>
<name>A0A8S3Q7P7_MYTED</name>
<dbReference type="GO" id="GO:0098609">
    <property type="term" value="P:cell-cell adhesion"/>
    <property type="evidence" value="ECO:0007669"/>
    <property type="project" value="TreeGrafter"/>
</dbReference>
<gene>
    <name evidence="9" type="ORF">MEDL_6757</name>
</gene>
<feature type="transmembrane region" description="Helical" evidence="8">
    <location>
        <begin position="32"/>
        <end position="55"/>
    </location>
</feature>
<comment type="subcellular location">
    <subcellularLocation>
        <location evidence="2">Cell junction</location>
    </subcellularLocation>
    <subcellularLocation>
        <location evidence="1">Membrane</location>
        <topology evidence="1">Multi-pass membrane protein</topology>
    </subcellularLocation>
</comment>
<keyword evidence="7 8" id="KW-0472">Membrane</keyword>
<dbReference type="Pfam" id="PF00822">
    <property type="entry name" value="PMP22_Claudin"/>
    <property type="match status" value="1"/>
</dbReference>
<reference evidence="9" key="1">
    <citation type="submission" date="2021-03" db="EMBL/GenBank/DDBJ databases">
        <authorList>
            <person name="Bekaert M."/>
        </authorList>
    </citation>
    <scope>NUCLEOTIDE SEQUENCE</scope>
</reference>